<dbReference type="EMBL" id="CP053892">
    <property type="protein sequence ID" value="QKG18511.1"/>
    <property type="molecule type" value="Genomic_DNA"/>
</dbReference>
<protein>
    <submittedName>
        <fullName evidence="4">Flavin-dependent monooxygenase, reductase subunit</fullName>
        <ecNumber evidence="4">1.5.1.36</ecNumber>
    </submittedName>
</protein>
<keyword evidence="5" id="KW-1185">Reference proteome</keyword>
<dbReference type="GO" id="GO:0042602">
    <property type="term" value="F:riboflavin reductase (NADPH) activity"/>
    <property type="evidence" value="ECO:0007669"/>
    <property type="project" value="TreeGrafter"/>
</dbReference>
<evidence type="ECO:0000256" key="2">
    <source>
        <dbReference type="ARBA" id="ARBA00023002"/>
    </source>
</evidence>
<dbReference type="GO" id="GO:0004497">
    <property type="term" value="F:monooxygenase activity"/>
    <property type="evidence" value="ECO:0007669"/>
    <property type="project" value="UniProtKB-KW"/>
</dbReference>
<dbReference type="PANTHER" id="PTHR30466">
    <property type="entry name" value="FLAVIN REDUCTASE"/>
    <property type="match status" value="1"/>
</dbReference>
<dbReference type="Proteomes" id="UP000501240">
    <property type="component" value="Chromosome"/>
</dbReference>
<dbReference type="EC" id="1.5.1.36" evidence="4"/>
<accession>A0A7D3VSK0</accession>
<keyword evidence="4" id="KW-0503">Monooxygenase</keyword>
<evidence type="ECO:0000256" key="1">
    <source>
        <dbReference type="ARBA" id="ARBA00008898"/>
    </source>
</evidence>
<sequence>MATKIIENRYGERNKEVSERYLRDVFGSFVTGVTVVTAATGDGFAGFTVNSFTSVSLSPPIVLFCADLGSATATRIEGSGAFAVNILGRHQKELSDRFCTSGCDRFSGVEVASAATGAPILHDALAYVDCELDGAATAGDHRILLGRVLSAGRLCDDKEPLAFYQGGYR</sequence>
<evidence type="ECO:0000313" key="4">
    <source>
        <dbReference type="EMBL" id="QKG18511.1"/>
    </source>
</evidence>
<dbReference type="PANTHER" id="PTHR30466:SF11">
    <property type="entry name" value="FLAVIN-DEPENDENT MONOOXYGENASE, REDUCTASE SUBUNIT HSAB"/>
    <property type="match status" value="1"/>
</dbReference>
<feature type="domain" description="Flavin reductase like" evidence="3">
    <location>
        <begin position="26"/>
        <end position="169"/>
    </location>
</feature>
<evidence type="ECO:0000259" key="3">
    <source>
        <dbReference type="SMART" id="SM00903"/>
    </source>
</evidence>
<organism evidence="4 5">
    <name type="scientific">Actinomadura verrucosospora</name>
    <dbReference type="NCBI Taxonomy" id="46165"/>
    <lineage>
        <taxon>Bacteria</taxon>
        <taxon>Bacillati</taxon>
        <taxon>Actinomycetota</taxon>
        <taxon>Actinomycetes</taxon>
        <taxon>Streptosporangiales</taxon>
        <taxon>Thermomonosporaceae</taxon>
        <taxon>Actinomadura</taxon>
    </lineage>
</organism>
<dbReference type="GO" id="GO:0010181">
    <property type="term" value="F:FMN binding"/>
    <property type="evidence" value="ECO:0007669"/>
    <property type="project" value="InterPro"/>
</dbReference>
<dbReference type="RefSeq" id="WP_173091789.1">
    <property type="nucleotide sequence ID" value="NZ_CP053892.1"/>
</dbReference>
<dbReference type="Pfam" id="PF01613">
    <property type="entry name" value="Flavin_Reduct"/>
    <property type="match status" value="1"/>
</dbReference>
<name>A0A7D3VSK0_ACTVE</name>
<dbReference type="InterPro" id="IPR050268">
    <property type="entry name" value="NADH-dep_flavin_reductase"/>
</dbReference>
<dbReference type="GO" id="GO:0036382">
    <property type="term" value="F:flavin reductase (NADH) activity"/>
    <property type="evidence" value="ECO:0007669"/>
    <property type="project" value="UniProtKB-EC"/>
</dbReference>
<dbReference type="InterPro" id="IPR002563">
    <property type="entry name" value="Flavin_Rdtase-like_dom"/>
</dbReference>
<proteinExistence type="inferred from homology"/>
<dbReference type="SUPFAM" id="SSF50475">
    <property type="entry name" value="FMN-binding split barrel"/>
    <property type="match status" value="1"/>
</dbReference>
<reference evidence="4 5" key="1">
    <citation type="submission" date="2020-05" db="EMBL/GenBank/DDBJ databases">
        <title>Actinomadura verrucosospora NRRL-B18236 (PFL_A860) Genome sequencing and assembly.</title>
        <authorList>
            <person name="Samborskyy M."/>
        </authorList>
    </citation>
    <scope>NUCLEOTIDE SEQUENCE [LARGE SCALE GENOMIC DNA]</scope>
    <source>
        <strain evidence="4 5">NRRL:B18236</strain>
    </source>
</reference>
<dbReference type="AlphaFoldDB" id="A0A7D3VSK0"/>
<dbReference type="Gene3D" id="2.30.110.10">
    <property type="entry name" value="Electron Transport, Fmn-binding Protein, Chain A"/>
    <property type="match status" value="1"/>
</dbReference>
<dbReference type="InterPro" id="IPR012349">
    <property type="entry name" value="Split_barrel_FMN-bd"/>
</dbReference>
<gene>
    <name evidence="4" type="ORF">ACTIVE_0145</name>
</gene>
<dbReference type="SMART" id="SM00903">
    <property type="entry name" value="Flavin_Reduct"/>
    <property type="match status" value="1"/>
</dbReference>
<comment type="similarity">
    <text evidence="1">Belongs to the non-flavoprotein flavin reductase family.</text>
</comment>
<keyword evidence="2 4" id="KW-0560">Oxidoreductase</keyword>
<evidence type="ECO:0000313" key="5">
    <source>
        <dbReference type="Proteomes" id="UP000501240"/>
    </source>
</evidence>